<evidence type="ECO:0000256" key="1">
    <source>
        <dbReference type="SAM" id="MobiDB-lite"/>
    </source>
</evidence>
<dbReference type="SUPFAM" id="SSF57959">
    <property type="entry name" value="Leucine zipper domain"/>
    <property type="match status" value="1"/>
</dbReference>
<dbReference type="RefSeq" id="XP_046074094.1">
    <property type="nucleotide sequence ID" value="XM_046215640.1"/>
</dbReference>
<reference evidence="2" key="1">
    <citation type="submission" date="2021-12" db="EMBL/GenBank/DDBJ databases">
        <title>Convergent genome expansion in fungi linked to evolution of root-endophyte symbiosis.</title>
        <authorList>
            <consortium name="DOE Joint Genome Institute"/>
            <person name="Ke Y.-H."/>
            <person name="Bonito G."/>
            <person name="Liao H.-L."/>
            <person name="Looney B."/>
            <person name="Rojas-Flechas A."/>
            <person name="Nash J."/>
            <person name="Hameed K."/>
            <person name="Schadt C."/>
            <person name="Martin F."/>
            <person name="Crous P.W."/>
            <person name="Miettinen O."/>
            <person name="Magnuson J.K."/>
            <person name="Labbe J."/>
            <person name="Jacobson D."/>
            <person name="Doktycz M.J."/>
            <person name="Veneault-Fourrey C."/>
            <person name="Kuo A."/>
            <person name="Mondo S."/>
            <person name="Calhoun S."/>
            <person name="Riley R."/>
            <person name="Ohm R."/>
            <person name="LaButti K."/>
            <person name="Andreopoulos B."/>
            <person name="Pangilinan J."/>
            <person name="Nolan M."/>
            <person name="Tritt A."/>
            <person name="Clum A."/>
            <person name="Lipzen A."/>
            <person name="Daum C."/>
            <person name="Barry K."/>
            <person name="Grigoriev I.V."/>
            <person name="Vilgalys R."/>
        </authorList>
    </citation>
    <scope>NUCLEOTIDE SEQUENCE</scope>
    <source>
        <strain evidence="2">PMI_201</strain>
    </source>
</reference>
<protein>
    <recommendedName>
        <fullName evidence="4">BZIP domain-containing protein</fullName>
    </recommendedName>
</protein>
<dbReference type="CDD" id="cd14688">
    <property type="entry name" value="bZIP_YAP"/>
    <property type="match status" value="1"/>
</dbReference>
<dbReference type="InterPro" id="IPR046347">
    <property type="entry name" value="bZIP_sf"/>
</dbReference>
<keyword evidence="3" id="KW-1185">Reference proteome</keyword>
<dbReference type="Proteomes" id="UP001201262">
    <property type="component" value="Unassembled WGS sequence"/>
</dbReference>
<dbReference type="Gene3D" id="1.20.5.170">
    <property type="match status" value="1"/>
</dbReference>
<evidence type="ECO:0008006" key="4">
    <source>
        <dbReference type="Google" id="ProtNLM"/>
    </source>
</evidence>
<dbReference type="EMBL" id="JAJTJA010000004">
    <property type="protein sequence ID" value="KAH8700388.1"/>
    <property type="molecule type" value="Genomic_DNA"/>
</dbReference>
<proteinExistence type="predicted"/>
<dbReference type="GeneID" id="70245927"/>
<evidence type="ECO:0000313" key="3">
    <source>
        <dbReference type="Proteomes" id="UP001201262"/>
    </source>
</evidence>
<dbReference type="PANTHER" id="PTHR40618:SF1">
    <property type="entry name" value="B-ZIP TRANSCRIPTION FACTOR (EUROFUNG)"/>
    <property type="match status" value="1"/>
</dbReference>
<feature type="compositionally biased region" description="Polar residues" evidence="1">
    <location>
        <begin position="144"/>
        <end position="154"/>
    </location>
</feature>
<comment type="caution">
    <text evidence="2">The sequence shown here is derived from an EMBL/GenBank/DDBJ whole genome shotgun (WGS) entry which is preliminary data.</text>
</comment>
<feature type="region of interest" description="Disordered" evidence="1">
    <location>
        <begin position="144"/>
        <end position="178"/>
    </location>
</feature>
<feature type="region of interest" description="Disordered" evidence="1">
    <location>
        <begin position="1"/>
        <end position="55"/>
    </location>
</feature>
<dbReference type="PANTHER" id="PTHR40618">
    <property type="entry name" value="B-ZIP TRANSCRIPTION FACTOR (EUROFUNG)-RELATED"/>
    <property type="match status" value="1"/>
</dbReference>
<dbReference type="AlphaFoldDB" id="A0AAD4Q2J1"/>
<sequence>MQTDDNPLIARSNRAKRRPQNANSSRVAKAMDQKGKGQRGRPQKSNGMDSPADKRRAQIRAAQRAYRSRQEMELSTLRGRVKELEDVMYQTSQICLQFRNDVLTSGLLNDRPDLAAKLKETAEKCMSMARQGDVECVGESIQVNKTSKKLSPSQRSKKTSGDHQKITTKEVRPADDFNHESLEVTYSGQLLEWERSNDADTETSSDPTFSHLNDLRSLSSIPSTIELTEPISTVDICANNKSLADRLDMACALRAYRRLKDPSITTAELSRGFKFLMTVMSRDQIATYFKEFIDSLGASAVFDNWKVPEVILGGAGTHYPRKMQSKRYNLDPRLDGLPEKSRGMTQVSSRANLQSEFQEDWFNSGDVQGFLAEYGVMTENHSPALGATRNVSECSPQSKFPWGSLPPGTVLVVDESKLLRHLSTFCVCLGRSAGFRRKDVEKSVLQHVKLCWV</sequence>
<organism evidence="2 3">
    <name type="scientific">Talaromyces proteolyticus</name>
    <dbReference type="NCBI Taxonomy" id="1131652"/>
    <lineage>
        <taxon>Eukaryota</taxon>
        <taxon>Fungi</taxon>
        <taxon>Dikarya</taxon>
        <taxon>Ascomycota</taxon>
        <taxon>Pezizomycotina</taxon>
        <taxon>Eurotiomycetes</taxon>
        <taxon>Eurotiomycetidae</taxon>
        <taxon>Eurotiales</taxon>
        <taxon>Trichocomaceae</taxon>
        <taxon>Talaromyces</taxon>
        <taxon>Talaromyces sect. Bacilispori</taxon>
    </lineage>
</organism>
<evidence type="ECO:0000313" key="2">
    <source>
        <dbReference type="EMBL" id="KAH8700388.1"/>
    </source>
</evidence>
<gene>
    <name evidence="2" type="ORF">BGW36DRAFT_374048</name>
</gene>
<name>A0AAD4Q2J1_9EURO</name>
<feature type="compositionally biased region" description="Basic and acidic residues" evidence="1">
    <location>
        <begin position="159"/>
        <end position="178"/>
    </location>
</feature>
<accession>A0AAD4Q2J1</accession>
<dbReference type="GO" id="GO:0003700">
    <property type="term" value="F:DNA-binding transcription factor activity"/>
    <property type="evidence" value="ECO:0007669"/>
    <property type="project" value="InterPro"/>
</dbReference>